<protein>
    <submittedName>
        <fullName evidence="2">Capsid assembly protein</fullName>
    </submittedName>
</protein>
<evidence type="ECO:0000313" key="2">
    <source>
        <dbReference type="EMBL" id="QFR42375.1"/>
    </source>
</evidence>
<sequence>MEAIMAESNADVYASFGVTNAVVGSVTQEEHEQNMLSLDVETRDGDDRIDLSNNDDPYGQDRDPFAENGEDDGEGRMQVRINTDGDSEETQEEPEVEITNEGEEVDTEGEQEGDEEIAPVGDIPDALSSSADLIGEHEAGFEEMVAQAAERGLTPEVVAQIKAEYEEDGISDASYEALASAGYSKGFVDSYIKGQEALVDQYVNQVMDYAGGRDKFAVVQKHLEVSNKEASESLLKALETRDLPTVKAILNLASQSYSAKFGKRAARTVTAQATQAKPVSPKRAEGFASRDEMVKAMSDSRYRTDNAYRQSVEQRVWASNF</sequence>
<feature type="region of interest" description="Disordered" evidence="1">
    <location>
        <begin position="27"/>
        <end position="128"/>
    </location>
</feature>
<dbReference type="Proteomes" id="UP000327119">
    <property type="component" value="Segment"/>
</dbReference>
<feature type="compositionally biased region" description="Basic and acidic residues" evidence="1">
    <location>
        <begin position="40"/>
        <end position="50"/>
    </location>
</feature>
<organism evidence="2 3">
    <name type="scientific">Pantoea phage vB_PagP-SK1</name>
    <dbReference type="NCBI Taxonomy" id="2653646"/>
    <lineage>
        <taxon>Viruses</taxon>
        <taxon>Duplodnaviria</taxon>
        <taxon>Heunggongvirae</taxon>
        <taxon>Uroviricota</taxon>
        <taxon>Caudoviricetes</taxon>
        <taxon>Autographivirales</taxon>
        <taxon>Autotranscriptaviridae</taxon>
        <taxon>Studiervirinae</taxon>
        <taxon>Elunavirus</taxon>
        <taxon>Elunavirus PagPSK1</taxon>
    </lineage>
</organism>
<dbReference type="GO" id="GO:0019069">
    <property type="term" value="P:viral capsid assembly"/>
    <property type="evidence" value="ECO:0007669"/>
    <property type="project" value="InterPro"/>
</dbReference>
<keyword evidence="3" id="KW-1185">Reference proteome</keyword>
<reference evidence="2 3" key="1">
    <citation type="submission" date="2019-09" db="EMBL/GenBank/DDBJ databases">
        <title>Isolation and characterization of vB_PagP-SK1, a T7-like phage infecting Pantoea agglomerans.</title>
        <authorList>
            <person name="McDougall D.L."/>
            <person name="Soutar C.D."/>
            <person name="Perry B.J."/>
            <person name="Brown C."/>
            <person name="Alexander D."/>
            <person name="Yost C.K."/>
            <person name="Stavrinides J."/>
        </authorList>
    </citation>
    <scope>NUCLEOTIDE SEQUENCE [LARGE SCALE GENOMIC DNA]</scope>
</reference>
<proteinExistence type="predicted"/>
<dbReference type="Pfam" id="PF05396">
    <property type="entry name" value="Phage_T7_Capsid"/>
    <property type="match status" value="1"/>
</dbReference>
<dbReference type="InterPro" id="IPR008768">
    <property type="entry name" value="Gp9-like"/>
</dbReference>
<name>A0A5P8NK54_9CAUD</name>
<dbReference type="EMBL" id="MN450150">
    <property type="protein sequence ID" value="QFR42375.1"/>
    <property type="molecule type" value="Genomic_DNA"/>
</dbReference>
<feature type="compositionally biased region" description="Acidic residues" evidence="1">
    <location>
        <begin position="85"/>
        <end position="117"/>
    </location>
</feature>
<evidence type="ECO:0000313" key="3">
    <source>
        <dbReference type="Proteomes" id="UP000327119"/>
    </source>
</evidence>
<accession>A0A5P8NK54</accession>
<evidence type="ECO:0000256" key="1">
    <source>
        <dbReference type="SAM" id="MobiDB-lite"/>
    </source>
</evidence>